<keyword evidence="1" id="KW-0175">Coiled coil</keyword>
<dbReference type="InterPro" id="IPR036453">
    <property type="entry name" value="GluRdtase_dimer_dom_sf"/>
</dbReference>
<evidence type="ECO:0000259" key="2">
    <source>
        <dbReference type="Pfam" id="PF00745"/>
    </source>
</evidence>
<evidence type="ECO:0000313" key="4">
    <source>
        <dbReference type="Proteomes" id="UP000607653"/>
    </source>
</evidence>
<protein>
    <recommendedName>
        <fullName evidence="2">Tetrapyrrole biosynthesis glutamyl-tRNA reductase dimerisation domain-containing protein</fullName>
    </recommendedName>
</protein>
<keyword evidence="4" id="KW-1185">Reference proteome</keyword>
<dbReference type="AlphaFoldDB" id="A0A822YPP8"/>
<dbReference type="SUPFAM" id="SSF69075">
    <property type="entry name" value="Glutamyl tRNA-reductase dimerization domain"/>
    <property type="match status" value="1"/>
</dbReference>
<sequence length="197" mass="22977">MPKNLVSLSSSSLILSPKLSILWYNLVTARSNVDLQFPAFQIKNPPRCPLVRKYMAEELAPRSHWSVSNVPDTRNRNQIETSEAEKKWVYPTPVLFRDEVLAVEEFEVLMQRLERVVEEVRIREMEKLMAKMGGELTSEEKQTVETMSREIVSEFLEKPTQYLRCKDRKMECKLKDLRALVRMLEESCLVKGKVTGR</sequence>
<evidence type="ECO:0000256" key="1">
    <source>
        <dbReference type="SAM" id="Coils"/>
    </source>
</evidence>
<dbReference type="InterPro" id="IPR015896">
    <property type="entry name" value="4pyrrol_synth_GluRdtase_dimer"/>
</dbReference>
<dbReference type="Pfam" id="PF00745">
    <property type="entry name" value="GlutR_dimer"/>
    <property type="match status" value="1"/>
</dbReference>
<name>A0A822YPP8_NELNU</name>
<dbReference type="GO" id="GO:0033014">
    <property type="term" value="P:tetrapyrrole biosynthetic process"/>
    <property type="evidence" value="ECO:0007669"/>
    <property type="project" value="InterPro"/>
</dbReference>
<accession>A0A822YPP8</accession>
<dbReference type="EMBL" id="DUZY01000003">
    <property type="protein sequence ID" value="DAD33571.1"/>
    <property type="molecule type" value="Genomic_DNA"/>
</dbReference>
<feature type="domain" description="Tetrapyrrole biosynthesis glutamyl-tRNA reductase dimerisation" evidence="2">
    <location>
        <begin position="105"/>
        <end position="179"/>
    </location>
</feature>
<dbReference type="Proteomes" id="UP000607653">
    <property type="component" value="Unassembled WGS sequence"/>
</dbReference>
<dbReference type="GO" id="GO:0008883">
    <property type="term" value="F:glutamyl-tRNA reductase activity"/>
    <property type="evidence" value="ECO:0007669"/>
    <property type="project" value="InterPro"/>
</dbReference>
<reference evidence="3 4" key="1">
    <citation type="journal article" date="2020" name="Mol. Biol. Evol.">
        <title>Distinct Expression and Methylation Patterns for Genes with Different Fates following a Single Whole-Genome Duplication in Flowering Plants.</title>
        <authorList>
            <person name="Shi T."/>
            <person name="Rahmani R.S."/>
            <person name="Gugger P.F."/>
            <person name="Wang M."/>
            <person name="Li H."/>
            <person name="Zhang Y."/>
            <person name="Li Z."/>
            <person name="Wang Q."/>
            <person name="Van de Peer Y."/>
            <person name="Marchal K."/>
            <person name="Chen J."/>
        </authorList>
    </citation>
    <scope>NUCLEOTIDE SEQUENCE [LARGE SCALE GENOMIC DNA]</scope>
    <source>
        <tissue evidence="3">Leaf</tissue>
    </source>
</reference>
<proteinExistence type="predicted"/>
<gene>
    <name evidence="3" type="ORF">HUJ06_012422</name>
</gene>
<organism evidence="3 4">
    <name type="scientific">Nelumbo nucifera</name>
    <name type="common">Sacred lotus</name>
    <dbReference type="NCBI Taxonomy" id="4432"/>
    <lineage>
        <taxon>Eukaryota</taxon>
        <taxon>Viridiplantae</taxon>
        <taxon>Streptophyta</taxon>
        <taxon>Embryophyta</taxon>
        <taxon>Tracheophyta</taxon>
        <taxon>Spermatophyta</taxon>
        <taxon>Magnoliopsida</taxon>
        <taxon>Proteales</taxon>
        <taxon>Nelumbonaceae</taxon>
        <taxon>Nelumbo</taxon>
    </lineage>
</organism>
<dbReference type="GO" id="GO:0050661">
    <property type="term" value="F:NADP binding"/>
    <property type="evidence" value="ECO:0007669"/>
    <property type="project" value="InterPro"/>
</dbReference>
<feature type="coiled-coil region" evidence="1">
    <location>
        <begin position="103"/>
        <end position="142"/>
    </location>
</feature>
<comment type="caution">
    <text evidence="3">The sequence shown here is derived from an EMBL/GenBank/DDBJ whole genome shotgun (WGS) entry which is preliminary data.</text>
</comment>
<evidence type="ECO:0000313" key="3">
    <source>
        <dbReference type="EMBL" id="DAD33571.1"/>
    </source>
</evidence>